<dbReference type="EMBL" id="CANHGI010000006">
    <property type="protein sequence ID" value="CAI5454399.1"/>
    <property type="molecule type" value="Genomic_DNA"/>
</dbReference>
<keyword evidence="3" id="KW-1185">Reference proteome</keyword>
<reference evidence="2" key="1">
    <citation type="submission" date="2022-11" db="EMBL/GenBank/DDBJ databases">
        <authorList>
            <person name="Kikuchi T."/>
        </authorList>
    </citation>
    <scope>NUCLEOTIDE SEQUENCE</scope>
    <source>
        <strain evidence="2">PS1010</strain>
    </source>
</reference>
<name>A0A9P1IY14_9PELO</name>
<feature type="region of interest" description="Disordered" evidence="1">
    <location>
        <begin position="1"/>
        <end position="73"/>
    </location>
</feature>
<feature type="compositionally biased region" description="Basic and acidic residues" evidence="1">
    <location>
        <begin position="64"/>
        <end position="73"/>
    </location>
</feature>
<evidence type="ECO:0000256" key="1">
    <source>
        <dbReference type="SAM" id="MobiDB-lite"/>
    </source>
</evidence>
<feature type="compositionally biased region" description="Basic and acidic residues" evidence="1">
    <location>
        <begin position="161"/>
        <end position="178"/>
    </location>
</feature>
<feature type="compositionally biased region" description="Basic and acidic residues" evidence="1">
    <location>
        <begin position="1"/>
        <end position="12"/>
    </location>
</feature>
<comment type="caution">
    <text evidence="2">The sequence shown here is derived from an EMBL/GenBank/DDBJ whole genome shotgun (WGS) entry which is preliminary data.</text>
</comment>
<evidence type="ECO:0000313" key="2">
    <source>
        <dbReference type="EMBL" id="CAI5454399.1"/>
    </source>
</evidence>
<evidence type="ECO:0000313" key="3">
    <source>
        <dbReference type="Proteomes" id="UP001152747"/>
    </source>
</evidence>
<sequence>MNLLNRKNDLNADKPSSSASTKKRAGRPKNSLAKPKKVEKKIEVASVGTRNRKTTRRYSPSLSSEKKIEQEEQREIHNSFKNIGKVVKEISKRLEKRDFECPQFPGIVPTAHKKMMKAQAEKAKLEGSQPKPVSKKVVETPNKSKPAGSQRKLVSKQVVETLKRSERARRPPKKLIDT</sequence>
<gene>
    <name evidence="2" type="ORF">CAMP_LOCUS17036</name>
</gene>
<proteinExistence type="predicted"/>
<dbReference type="Proteomes" id="UP001152747">
    <property type="component" value="Unassembled WGS sequence"/>
</dbReference>
<feature type="region of interest" description="Disordered" evidence="1">
    <location>
        <begin position="117"/>
        <end position="178"/>
    </location>
</feature>
<accession>A0A9P1IY14</accession>
<organism evidence="2 3">
    <name type="scientific">Caenorhabditis angaria</name>
    <dbReference type="NCBI Taxonomy" id="860376"/>
    <lineage>
        <taxon>Eukaryota</taxon>
        <taxon>Metazoa</taxon>
        <taxon>Ecdysozoa</taxon>
        <taxon>Nematoda</taxon>
        <taxon>Chromadorea</taxon>
        <taxon>Rhabditida</taxon>
        <taxon>Rhabditina</taxon>
        <taxon>Rhabditomorpha</taxon>
        <taxon>Rhabditoidea</taxon>
        <taxon>Rhabditidae</taxon>
        <taxon>Peloderinae</taxon>
        <taxon>Caenorhabditis</taxon>
    </lineage>
</organism>
<protein>
    <submittedName>
        <fullName evidence="2">Uncharacterized protein</fullName>
    </submittedName>
</protein>
<dbReference type="AlphaFoldDB" id="A0A9P1IY14"/>